<dbReference type="Pfam" id="PF04965">
    <property type="entry name" value="GPW_gp25"/>
    <property type="match status" value="1"/>
</dbReference>
<feature type="domain" description="IraD/Gp25-like" evidence="1">
    <location>
        <begin position="38"/>
        <end position="126"/>
    </location>
</feature>
<proteinExistence type="predicted"/>
<dbReference type="EMBL" id="MW117965">
    <property type="protein sequence ID" value="QPB07962.1"/>
    <property type="molecule type" value="Genomic_DNA"/>
</dbReference>
<dbReference type="GeneID" id="77946658"/>
<sequence>MATDNVDNLFRNRRRQFKDFDTSLSKNPITHDVLAVSNENAVKQSVRNLISTRFGERLMAPEIGSGVFDALFEPLDPFSAETLRNDILNTISNYEPRVVVQDCIVSSESSYSDEINIELIYIIVGENLEVNSQIILQRPGS</sequence>
<dbReference type="Gene3D" id="3.10.450.40">
    <property type="match status" value="1"/>
</dbReference>
<dbReference type="KEGG" id="vg:77946658"/>
<organism evidence="2 3">
    <name type="scientific">Synechococcus phage S-H38</name>
    <dbReference type="NCBI Taxonomy" id="2783673"/>
    <lineage>
        <taxon>Viruses</taxon>
        <taxon>Duplodnaviria</taxon>
        <taxon>Heunggongvirae</taxon>
        <taxon>Uroviricota</taxon>
        <taxon>Caudoviricetes</taxon>
        <taxon>Pantevenvirales</taxon>
        <taxon>Kyanoviridae</taxon>
        <taxon>Yellowseavirus</taxon>
        <taxon>Yellowseavirus thirtyeight</taxon>
    </lineage>
</organism>
<evidence type="ECO:0000313" key="3">
    <source>
        <dbReference type="Proteomes" id="UP000663144"/>
    </source>
</evidence>
<accession>A0A873WGA9</accession>
<name>A0A873WGA9_9CAUD</name>
<dbReference type="RefSeq" id="YP_010670453.1">
    <property type="nucleotide sequence ID" value="NC_070964.1"/>
</dbReference>
<reference evidence="2" key="1">
    <citation type="submission" date="2020-10" db="EMBL/GenBank/DDBJ databases">
        <title>The Isolation and Genome Sequence of a Novel Cyanophage S-H38 from the Yellow Sea, China.</title>
        <authorList>
            <person name="Jiang T."/>
        </authorList>
    </citation>
    <scope>NUCLEOTIDE SEQUENCE</scope>
</reference>
<keyword evidence="3" id="KW-1185">Reference proteome</keyword>
<dbReference type="InterPro" id="IPR007048">
    <property type="entry name" value="IraD/Gp25-like"/>
</dbReference>
<evidence type="ECO:0000313" key="2">
    <source>
        <dbReference type="EMBL" id="QPB07962.1"/>
    </source>
</evidence>
<protein>
    <submittedName>
        <fullName evidence="2">Baseplate wedge subunit</fullName>
    </submittedName>
</protein>
<dbReference type="Proteomes" id="UP000663144">
    <property type="component" value="Segment"/>
</dbReference>
<evidence type="ECO:0000259" key="1">
    <source>
        <dbReference type="Pfam" id="PF04965"/>
    </source>
</evidence>
<dbReference type="SUPFAM" id="SSF160719">
    <property type="entry name" value="gpW/gp25-like"/>
    <property type="match status" value="1"/>
</dbReference>